<proteinExistence type="predicted"/>
<name>A0A917K9B0_9BACL</name>
<gene>
    <name evidence="1" type="ORF">GCM10010885_12220</name>
</gene>
<dbReference type="RefSeq" id="WP_188881810.1">
    <property type="nucleotide sequence ID" value="NZ_BMOY01000015.1"/>
</dbReference>
<dbReference type="Proteomes" id="UP000637695">
    <property type="component" value="Unassembled WGS sequence"/>
</dbReference>
<dbReference type="AlphaFoldDB" id="A0A917K9B0"/>
<keyword evidence="2" id="KW-1185">Reference proteome</keyword>
<protein>
    <submittedName>
        <fullName evidence="1">Uncharacterized protein</fullName>
    </submittedName>
</protein>
<reference evidence="1" key="2">
    <citation type="submission" date="2020-09" db="EMBL/GenBank/DDBJ databases">
        <authorList>
            <person name="Sun Q."/>
            <person name="Ohkuma M."/>
        </authorList>
    </citation>
    <scope>NUCLEOTIDE SEQUENCE</scope>
    <source>
        <strain evidence="1">JCM 18487</strain>
    </source>
</reference>
<dbReference type="EMBL" id="BMOY01000015">
    <property type="protein sequence ID" value="GGJ04583.1"/>
    <property type="molecule type" value="Genomic_DNA"/>
</dbReference>
<accession>A0A917K9B0</accession>
<comment type="caution">
    <text evidence="1">The sequence shown here is derived from an EMBL/GenBank/DDBJ whole genome shotgun (WGS) entry which is preliminary data.</text>
</comment>
<evidence type="ECO:0000313" key="2">
    <source>
        <dbReference type="Proteomes" id="UP000637695"/>
    </source>
</evidence>
<reference evidence="1" key="1">
    <citation type="journal article" date="2014" name="Int. J. Syst. Evol. Microbiol.">
        <title>Complete genome sequence of Corynebacterium casei LMG S-19264T (=DSM 44701T), isolated from a smear-ripened cheese.</title>
        <authorList>
            <consortium name="US DOE Joint Genome Institute (JGI-PGF)"/>
            <person name="Walter F."/>
            <person name="Albersmeier A."/>
            <person name="Kalinowski J."/>
            <person name="Ruckert C."/>
        </authorList>
    </citation>
    <scope>NUCLEOTIDE SEQUENCE</scope>
    <source>
        <strain evidence="1">JCM 18487</strain>
    </source>
</reference>
<evidence type="ECO:0000313" key="1">
    <source>
        <dbReference type="EMBL" id="GGJ04583.1"/>
    </source>
</evidence>
<sequence length="217" mass="22330">MKMKGMQWRLRAGAWFAVMALGVMYAWVTAGLEHHTGVEQAGRGQAGLGQTVLGRPSATGAVPQTASPIAAGVGQSGQGEQSPDVPDAVVETIASALAPVAGVTELVVQSAGQGYDVAAEVDLGAYADAALVAAAHRDVDVFFPAVYRLALPIENARIYFFVDGRLTGGAELPRQAYRQTMAANSARPGDLAAVLAKANGADGAWFFVQGASGMPTM</sequence>
<organism evidence="1 2">
    <name type="scientific">Alicyclobacillus cellulosilyticus</name>
    <dbReference type="NCBI Taxonomy" id="1003997"/>
    <lineage>
        <taxon>Bacteria</taxon>
        <taxon>Bacillati</taxon>
        <taxon>Bacillota</taxon>
        <taxon>Bacilli</taxon>
        <taxon>Bacillales</taxon>
        <taxon>Alicyclobacillaceae</taxon>
        <taxon>Alicyclobacillus</taxon>
    </lineage>
</organism>